<keyword evidence="3" id="KW-1185">Reference proteome</keyword>
<dbReference type="AlphaFoldDB" id="D8RB48"/>
<dbReference type="HOGENOM" id="CLU_1296289_0_0_1"/>
<accession>D8RB48</accession>
<protein>
    <submittedName>
        <fullName evidence="2">Uncharacterized protein</fullName>
    </submittedName>
</protein>
<feature type="compositionally biased region" description="Polar residues" evidence="1">
    <location>
        <begin position="170"/>
        <end position="179"/>
    </location>
</feature>
<gene>
    <name evidence="2" type="ORF">SELMODRAFT_409337</name>
</gene>
<organism evidence="3">
    <name type="scientific">Selaginella moellendorffii</name>
    <name type="common">Spikemoss</name>
    <dbReference type="NCBI Taxonomy" id="88036"/>
    <lineage>
        <taxon>Eukaryota</taxon>
        <taxon>Viridiplantae</taxon>
        <taxon>Streptophyta</taxon>
        <taxon>Embryophyta</taxon>
        <taxon>Tracheophyta</taxon>
        <taxon>Lycopodiopsida</taxon>
        <taxon>Selaginellales</taxon>
        <taxon>Selaginellaceae</taxon>
        <taxon>Selaginella</taxon>
    </lineage>
</organism>
<dbReference type="KEGG" id="smo:SELMODRAFT_409337"/>
<dbReference type="EMBL" id="GL377575">
    <property type="protein sequence ID" value="EFJ30430.1"/>
    <property type="molecule type" value="Genomic_DNA"/>
</dbReference>
<proteinExistence type="predicted"/>
<name>D8RB48_SELML</name>
<feature type="compositionally biased region" description="Basic residues" evidence="1">
    <location>
        <begin position="159"/>
        <end position="169"/>
    </location>
</feature>
<dbReference type="InParanoid" id="D8RB48"/>
<evidence type="ECO:0000256" key="1">
    <source>
        <dbReference type="SAM" id="MobiDB-lite"/>
    </source>
</evidence>
<feature type="region of interest" description="Disordered" evidence="1">
    <location>
        <begin position="140"/>
        <end position="179"/>
    </location>
</feature>
<dbReference type="Gramene" id="EFJ30430">
    <property type="protein sequence ID" value="EFJ30430"/>
    <property type="gene ID" value="SELMODRAFT_409337"/>
</dbReference>
<evidence type="ECO:0000313" key="2">
    <source>
        <dbReference type="EMBL" id="EFJ30430.1"/>
    </source>
</evidence>
<dbReference type="Proteomes" id="UP000001514">
    <property type="component" value="Unassembled WGS sequence"/>
</dbReference>
<reference evidence="2 3" key="1">
    <citation type="journal article" date="2011" name="Science">
        <title>The Selaginella genome identifies genetic changes associated with the evolution of vascular plants.</title>
        <authorList>
            <person name="Banks J.A."/>
            <person name="Nishiyama T."/>
            <person name="Hasebe M."/>
            <person name="Bowman J.L."/>
            <person name="Gribskov M."/>
            <person name="dePamphilis C."/>
            <person name="Albert V.A."/>
            <person name="Aono N."/>
            <person name="Aoyama T."/>
            <person name="Ambrose B.A."/>
            <person name="Ashton N.W."/>
            <person name="Axtell M.J."/>
            <person name="Barker E."/>
            <person name="Barker M.S."/>
            <person name="Bennetzen J.L."/>
            <person name="Bonawitz N.D."/>
            <person name="Chapple C."/>
            <person name="Cheng C."/>
            <person name="Correa L.G."/>
            <person name="Dacre M."/>
            <person name="DeBarry J."/>
            <person name="Dreyer I."/>
            <person name="Elias M."/>
            <person name="Engstrom E.M."/>
            <person name="Estelle M."/>
            <person name="Feng L."/>
            <person name="Finet C."/>
            <person name="Floyd S.K."/>
            <person name="Frommer W.B."/>
            <person name="Fujita T."/>
            <person name="Gramzow L."/>
            <person name="Gutensohn M."/>
            <person name="Harholt J."/>
            <person name="Hattori M."/>
            <person name="Heyl A."/>
            <person name="Hirai T."/>
            <person name="Hiwatashi Y."/>
            <person name="Ishikawa M."/>
            <person name="Iwata M."/>
            <person name="Karol K.G."/>
            <person name="Koehler B."/>
            <person name="Kolukisaoglu U."/>
            <person name="Kubo M."/>
            <person name="Kurata T."/>
            <person name="Lalonde S."/>
            <person name="Li K."/>
            <person name="Li Y."/>
            <person name="Litt A."/>
            <person name="Lyons E."/>
            <person name="Manning G."/>
            <person name="Maruyama T."/>
            <person name="Michael T.P."/>
            <person name="Mikami K."/>
            <person name="Miyazaki S."/>
            <person name="Morinaga S."/>
            <person name="Murata T."/>
            <person name="Mueller-Roeber B."/>
            <person name="Nelson D.R."/>
            <person name="Obara M."/>
            <person name="Oguri Y."/>
            <person name="Olmstead R.G."/>
            <person name="Onodera N."/>
            <person name="Petersen B.L."/>
            <person name="Pils B."/>
            <person name="Prigge M."/>
            <person name="Rensing S.A."/>
            <person name="Riano-Pachon D.M."/>
            <person name="Roberts A.W."/>
            <person name="Sato Y."/>
            <person name="Scheller H.V."/>
            <person name="Schulz B."/>
            <person name="Schulz C."/>
            <person name="Shakirov E.V."/>
            <person name="Shibagaki N."/>
            <person name="Shinohara N."/>
            <person name="Shippen D.E."/>
            <person name="Soerensen I."/>
            <person name="Sotooka R."/>
            <person name="Sugimoto N."/>
            <person name="Sugita M."/>
            <person name="Sumikawa N."/>
            <person name="Tanurdzic M."/>
            <person name="Theissen G."/>
            <person name="Ulvskov P."/>
            <person name="Wakazuki S."/>
            <person name="Weng J.K."/>
            <person name="Willats W.W."/>
            <person name="Wipf D."/>
            <person name="Wolf P.G."/>
            <person name="Yang L."/>
            <person name="Zimmer A.D."/>
            <person name="Zhu Q."/>
            <person name="Mitros T."/>
            <person name="Hellsten U."/>
            <person name="Loque D."/>
            <person name="Otillar R."/>
            <person name="Salamov A."/>
            <person name="Schmutz J."/>
            <person name="Shapiro H."/>
            <person name="Lindquist E."/>
            <person name="Lucas S."/>
            <person name="Rokhsar D."/>
            <person name="Grigoriev I.V."/>
        </authorList>
    </citation>
    <scope>NUCLEOTIDE SEQUENCE [LARGE SCALE GENOMIC DNA]</scope>
</reference>
<sequence>MEAIIHEKPTSYEEHYEGSRKFRQEMVSWVERDLFGGVGSLEMQAWLVFDAQMLAHEWELVLRSFNKSNSLDRLLRMDTNCSPNIEFDDKMSHEDFDQETYDELVEDLEATKMVGGVEEIIKRYGELKFKPKRNDEYDDNVEDDFSLGKHPNKQQVKYKMTKRGLRPLRRSSSASKNKK</sequence>
<evidence type="ECO:0000313" key="3">
    <source>
        <dbReference type="Proteomes" id="UP000001514"/>
    </source>
</evidence>